<gene>
    <name evidence="2" type="primary">cln5</name>
    <name evidence="2" type="ORF">SPIL2461_LOCUS16704</name>
</gene>
<reference evidence="2" key="1">
    <citation type="submission" date="2021-02" db="EMBL/GenBank/DDBJ databases">
        <authorList>
            <person name="Dougan E. K."/>
            <person name="Rhodes N."/>
            <person name="Thang M."/>
            <person name="Chan C."/>
        </authorList>
    </citation>
    <scope>NUCLEOTIDE SEQUENCE</scope>
</reference>
<dbReference type="EMBL" id="CAJNIZ010042743">
    <property type="protein sequence ID" value="CAE7634834.1"/>
    <property type="molecule type" value="Genomic_DNA"/>
</dbReference>
<comment type="caution">
    <text evidence="2">The sequence shown here is derived from an EMBL/GenBank/DDBJ whole genome shotgun (WGS) entry which is preliminary data.</text>
</comment>
<dbReference type="Proteomes" id="UP000649617">
    <property type="component" value="Unassembled WGS sequence"/>
</dbReference>
<feature type="signal peptide" evidence="1">
    <location>
        <begin position="1"/>
        <end position="17"/>
    </location>
</feature>
<sequence length="251" mass="28540">MCTCAFVQSLSWISVGAAPQNWTIEFDSVTNVLGAVLPKIENETLAWNNDARYCVTPGILWGEAHWSKMFDLALQLTSSQAKEIFTQFIPSVNRTAHHNRPLYQLWRVVRRQPEELLVKDITCGDGINWILHFATTKLGVSVTPGFELKFTSILFHADRLNPVEVGGEQWPDVVKYFNGMIHAMESNQTSLERLLDVLHLMPIHFVYDGNAKAYFQVIGNHFPWLSAQYRSANLEGPPWFDNYDKSAVVVV</sequence>
<keyword evidence="3" id="KW-1185">Reference proteome</keyword>
<feature type="chain" id="PRO_5032921255" evidence="1">
    <location>
        <begin position="18"/>
        <end position="251"/>
    </location>
</feature>
<dbReference type="AlphaFoldDB" id="A0A812VGM1"/>
<evidence type="ECO:0000256" key="1">
    <source>
        <dbReference type="SAM" id="SignalP"/>
    </source>
</evidence>
<name>A0A812VGM1_SYMPI</name>
<evidence type="ECO:0000313" key="2">
    <source>
        <dbReference type="EMBL" id="CAE7634834.1"/>
    </source>
</evidence>
<organism evidence="2 3">
    <name type="scientific">Symbiodinium pilosum</name>
    <name type="common">Dinoflagellate</name>
    <dbReference type="NCBI Taxonomy" id="2952"/>
    <lineage>
        <taxon>Eukaryota</taxon>
        <taxon>Sar</taxon>
        <taxon>Alveolata</taxon>
        <taxon>Dinophyceae</taxon>
        <taxon>Suessiales</taxon>
        <taxon>Symbiodiniaceae</taxon>
        <taxon>Symbiodinium</taxon>
    </lineage>
</organism>
<keyword evidence="1" id="KW-0732">Signal</keyword>
<accession>A0A812VGM1</accession>
<evidence type="ECO:0000313" key="3">
    <source>
        <dbReference type="Proteomes" id="UP000649617"/>
    </source>
</evidence>
<proteinExistence type="predicted"/>
<protein>
    <submittedName>
        <fullName evidence="2">Cln5 protein</fullName>
    </submittedName>
</protein>
<dbReference type="OrthoDB" id="439021at2759"/>